<dbReference type="Pfam" id="PF01544">
    <property type="entry name" value="CorA"/>
    <property type="match status" value="1"/>
</dbReference>
<gene>
    <name evidence="6" type="ORF">LTR84_000314</name>
</gene>
<dbReference type="InterPro" id="IPR045863">
    <property type="entry name" value="CorA_TM1_TM2"/>
</dbReference>
<evidence type="ECO:0000256" key="2">
    <source>
        <dbReference type="ARBA" id="ARBA00022692"/>
    </source>
</evidence>
<dbReference type="AlphaFoldDB" id="A0AAV9NQW7"/>
<dbReference type="SUPFAM" id="SSF144083">
    <property type="entry name" value="Magnesium transport protein CorA, transmembrane region"/>
    <property type="match status" value="1"/>
</dbReference>
<evidence type="ECO:0000256" key="5">
    <source>
        <dbReference type="SAM" id="Phobius"/>
    </source>
</evidence>
<dbReference type="InterPro" id="IPR002523">
    <property type="entry name" value="MgTranspt_CorA/ZnTranspt_ZntB"/>
</dbReference>
<dbReference type="Proteomes" id="UP001358417">
    <property type="component" value="Unassembled WGS sequence"/>
</dbReference>
<keyword evidence="3 5" id="KW-1133">Transmembrane helix</keyword>
<comment type="caution">
    <text evidence="6">The sequence shown here is derived from an EMBL/GenBank/DDBJ whole genome shotgun (WGS) entry which is preliminary data.</text>
</comment>
<dbReference type="GeneID" id="89968536"/>
<keyword evidence="7" id="KW-1185">Reference proteome</keyword>
<dbReference type="Gene3D" id="1.20.58.340">
    <property type="entry name" value="Magnesium transport protein CorA, transmembrane region"/>
    <property type="match status" value="1"/>
</dbReference>
<organism evidence="6 7">
    <name type="scientific">Exophiala bonariae</name>
    <dbReference type="NCBI Taxonomy" id="1690606"/>
    <lineage>
        <taxon>Eukaryota</taxon>
        <taxon>Fungi</taxon>
        <taxon>Dikarya</taxon>
        <taxon>Ascomycota</taxon>
        <taxon>Pezizomycotina</taxon>
        <taxon>Eurotiomycetes</taxon>
        <taxon>Chaetothyriomycetidae</taxon>
        <taxon>Chaetothyriales</taxon>
        <taxon>Herpotrichiellaceae</taxon>
        <taxon>Exophiala</taxon>
    </lineage>
</organism>
<keyword evidence="2 5" id="KW-0812">Transmembrane</keyword>
<dbReference type="RefSeq" id="XP_064711805.1">
    <property type="nucleotide sequence ID" value="XM_064843945.1"/>
</dbReference>
<dbReference type="EMBL" id="JAVRRD010000001">
    <property type="protein sequence ID" value="KAK5064481.1"/>
    <property type="molecule type" value="Genomic_DNA"/>
</dbReference>
<reference evidence="6 7" key="1">
    <citation type="submission" date="2023-08" db="EMBL/GenBank/DDBJ databases">
        <title>Black Yeasts Isolated from many extreme environments.</title>
        <authorList>
            <person name="Coleine C."/>
            <person name="Stajich J.E."/>
            <person name="Selbmann L."/>
        </authorList>
    </citation>
    <scope>NUCLEOTIDE SEQUENCE [LARGE SCALE GENOMIC DNA]</scope>
    <source>
        <strain evidence="6 7">CCFEE 5792</strain>
    </source>
</reference>
<proteinExistence type="predicted"/>
<protein>
    <submittedName>
        <fullName evidence="6">Uncharacterized protein</fullName>
    </submittedName>
</protein>
<evidence type="ECO:0000256" key="4">
    <source>
        <dbReference type="ARBA" id="ARBA00023136"/>
    </source>
</evidence>
<comment type="subcellular location">
    <subcellularLocation>
        <location evidence="1">Membrane</location>
        <topology evidence="1">Multi-pass membrane protein</topology>
    </subcellularLocation>
</comment>
<evidence type="ECO:0000313" key="6">
    <source>
        <dbReference type="EMBL" id="KAK5064481.1"/>
    </source>
</evidence>
<accession>A0AAV9NQW7</accession>
<feature type="transmembrane region" description="Helical" evidence="5">
    <location>
        <begin position="326"/>
        <end position="350"/>
    </location>
</feature>
<evidence type="ECO:0000313" key="7">
    <source>
        <dbReference type="Proteomes" id="UP001358417"/>
    </source>
</evidence>
<evidence type="ECO:0000256" key="3">
    <source>
        <dbReference type="ARBA" id="ARBA00022989"/>
    </source>
</evidence>
<feature type="transmembrane region" description="Helical" evidence="5">
    <location>
        <begin position="285"/>
        <end position="306"/>
    </location>
</feature>
<dbReference type="GO" id="GO:0046873">
    <property type="term" value="F:metal ion transmembrane transporter activity"/>
    <property type="evidence" value="ECO:0007669"/>
    <property type="project" value="InterPro"/>
</dbReference>
<keyword evidence="4 5" id="KW-0472">Membrane</keyword>
<sequence>MLSDWTGDQINPVFDKDTFSNEFETFGVQASPTTAPEIERLNGDVMVKKFVDGTQGLPDGFGRIRILCTRHRDYLRREIKPAHAAFRGVIFAHVLEEFHLPSTYQQIRTHANASGAFFKFTERGSDGSVQRIGKNELQRSLYELEVRLGVTRGRPQILPARRAQDTILLLEANTMNCNHIVTSLVYLERRLSFAKSAAERITKLMPLFLDTEISLTKGDNLTYASLDFEEIVGNGLSLVDNQTNLTLCLLKRAFALRDVIFLLIAQQDSRTTKELTRAAKIDSSAMTAIAALTMLFLPATFVATFFGMNFFQFDESQNLLTTSHNAWIFGAIAIPLTIAVFGVWIAWVIVQNKRIMPKDKTSAASEHRPSRPSDLQRVKPGVARYATFSLQNWEEEMAAGPCYPIKKSWEQLEVAVPDPG</sequence>
<name>A0AAV9NQW7_9EURO</name>
<dbReference type="GO" id="GO:0016020">
    <property type="term" value="C:membrane"/>
    <property type="evidence" value="ECO:0007669"/>
    <property type="project" value="UniProtKB-SubCell"/>
</dbReference>
<evidence type="ECO:0000256" key="1">
    <source>
        <dbReference type="ARBA" id="ARBA00004141"/>
    </source>
</evidence>